<dbReference type="EMBL" id="MNYI01000125">
    <property type="protein sequence ID" value="OIP40237.1"/>
    <property type="molecule type" value="Genomic_DNA"/>
</dbReference>
<dbReference type="AlphaFoldDB" id="A0A1J5DVX0"/>
<evidence type="ECO:0008006" key="3">
    <source>
        <dbReference type="Google" id="ProtNLM"/>
    </source>
</evidence>
<sequence length="550" mass="63999">MDMERLKVEKNNDQFRILAKEIRTGWFPDTDSNRKAIVIFSRSLEDKKGKPLYTYKELSKIVGSENRQAASNHVEHFYAYGKSISTFLTRRRKVDAEVVETVLNKLRDKPLSQVDELCVAVNKHLGRNDLTKMNISATLEQIPFASLRQVLYNQLSDGKLHYKEEYLFQEMMNNLSLKDSDRGTTFKQAGIVLPEFTGMTVSDPTAIRSLLSPNTTLSSIENSLQWICLVMALYYHGISLSVLSRWFNVHKTTVLRWIFGLGLQIWPIVHEWIRKQVQTKIVCIDEKWLKIRGKWYYWFVVMDVGTGLPILTSLLDSRGEWACRWIGWQLKKIGQIPKAFITDGMAAYSYLKEMLGEGVIHLLCHFHYQQATSRWIKYHFKGNGDKEAEQLIKERKKELKNVLQTTDKRTVKRRFEKLKANEEILEVGKWVDNTEKVLPKLLPAIGSKKFPKTNNAIERFFRNFNQFYKKRCGFSSCVSAKRELICFLVMYLFVRQPCTGKAPLEIIMPQVCNMPFYKIINDPLNCLLGLQNVKQYGSMAKNRVKQCLRV</sequence>
<reference evidence="1 2" key="1">
    <citation type="journal article" date="2016" name="Environ. Microbiol.">
        <title>Genomic resolution of a cold subsurface aquifer community provides metabolic insights for novel microbes adapted to high CO concentrations.</title>
        <authorList>
            <person name="Probst A.J."/>
            <person name="Castelle C.J."/>
            <person name="Singh A."/>
            <person name="Brown C.T."/>
            <person name="Anantharaman K."/>
            <person name="Sharon I."/>
            <person name="Hug L.A."/>
            <person name="Burstein D."/>
            <person name="Emerson J.B."/>
            <person name="Thomas B.C."/>
            <person name="Banfield J.F."/>
        </authorList>
    </citation>
    <scope>NUCLEOTIDE SEQUENCE [LARGE SCALE GENOMIC DNA]</scope>
    <source>
        <strain evidence="1">CG2_30_40_21</strain>
    </source>
</reference>
<evidence type="ECO:0000313" key="1">
    <source>
        <dbReference type="EMBL" id="OIP40237.1"/>
    </source>
</evidence>
<evidence type="ECO:0000313" key="2">
    <source>
        <dbReference type="Proteomes" id="UP000183085"/>
    </source>
</evidence>
<proteinExistence type="predicted"/>
<gene>
    <name evidence="1" type="ORF">AUJ95_04755</name>
</gene>
<dbReference type="Proteomes" id="UP000183085">
    <property type="component" value="Unassembled WGS sequence"/>
</dbReference>
<organism evidence="1 2">
    <name type="scientific">Candidatus Desantisbacteria bacterium CG2_30_40_21</name>
    <dbReference type="NCBI Taxonomy" id="1817895"/>
    <lineage>
        <taxon>Bacteria</taxon>
        <taxon>Candidatus Desantisiibacteriota</taxon>
    </lineage>
</organism>
<name>A0A1J5DVX0_9BACT</name>
<comment type="caution">
    <text evidence="1">The sequence shown here is derived from an EMBL/GenBank/DDBJ whole genome shotgun (WGS) entry which is preliminary data.</text>
</comment>
<accession>A0A1J5DVX0</accession>
<protein>
    <recommendedName>
        <fullName evidence="3">DDE domain-containing protein</fullName>
    </recommendedName>
</protein>